<gene>
    <name evidence="1" type="ORF">DSO57_1009364</name>
</gene>
<name>A0ACC2TU45_9FUNG</name>
<protein>
    <submittedName>
        <fullName evidence="1">Uncharacterized protein</fullName>
    </submittedName>
</protein>
<proteinExistence type="predicted"/>
<accession>A0ACC2TU45</accession>
<evidence type="ECO:0000313" key="2">
    <source>
        <dbReference type="Proteomes" id="UP001165960"/>
    </source>
</evidence>
<comment type="caution">
    <text evidence="1">The sequence shown here is derived from an EMBL/GenBank/DDBJ whole genome shotgun (WGS) entry which is preliminary data.</text>
</comment>
<dbReference type="EMBL" id="QTSX02002159">
    <property type="protein sequence ID" value="KAJ9078193.1"/>
    <property type="molecule type" value="Genomic_DNA"/>
</dbReference>
<evidence type="ECO:0000313" key="1">
    <source>
        <dbReference type="EMBL" id="KAJ9078193.1"/>
    </source>
</evidence>
<organism evidence="1 2">
    <name type="scientific">Entomophthora muscae</name>
    <dbReference type="NCBI Taxonomy" id="34485"/>
    <lineage>
        <taxon>Eukaryota</taxon>
        <taxon>Fungi</taxon>
        <taxon>Fungi incertae sedis</taxon>
        <taxon>Zoopagomycota</taxon>
        <taxon>Entomophthoromycotina</taxon>
        <taxon>Entomophthoromycetes</taxon>
        <taxon>Entomophthorales</taxon>
        <taxon>Entomophthoraceae</taxon>
        <taxon>Entomophthora</taxon>
    </lineage>
</organism>
<dbReference type="Proteomes" id="UP001165960">
    <property type="component" value="Unassembled WGS sequence"/>
</dbReference>
<keyword evidence="2" id="KW-1185">Reference proteome</keyword>
<reference evidence="1" key="1">
    <citation type="submission" date="2022-04" db="EMBL/GenBank/DDBJ databases">
        <title>Genome of the entomopathogenic fungus Entomophthora muscae.</title>
        <authorList>
            <person name="Elya C."/>
            <person name="Lovett B.R."/>
            <person name="Lee E."/>
            <person name="Macias A.M."/>
            <person name="Hajek A.E."/>
            <person name="De Bivort B.L."/>
            <person name="Kasson M.T."/>
            <person name="De Fine Licht H.H."/>
            <person name="Stajich J.E."/>
        </authorList>
    </citation>
    <scope>NUCLEOTIDE SEQUENCE</scope>
    <source>
        <strain evidence="1">Berkeley</strain>
    </source>
</reference>
<sequence length="614" mass="69769">MLRLIQSQKRIFKHRGAAFASNSSFYLCFSKRVQPFHSCINDYSLAQEEMKITDIPEEVESEFVENSIKEAPSYSTFPSAYDDGLTFDFGIYEDPIQASDIKSPKHKTLLEKIEQLEREGDFLSIVSAFEKHVAICLQLSKKQPVNLAAPKLLRIVLQAYLKLDAPARLWTTFEPLGRLGLAFDPRSLTLVLISCLKNKEWNCVIAIHGTRADELGTLCKVIHAVALAHTRAIYDSLQAFRSIFPDTSLQKPTKFAYTLYITELIKLQRLNEVLIVYETFVDDGYLPAVELVNRILELLLFENRCQQAHIIYQKTFEQGKASPDPFTLALLVNGFINKSRPDLAREYLRKMLHLGFTDATHSCPIWERLFHITLSTPYQDKRESTVALLGYMRDHFPVPSKSHMLASHLFISHAIAPGKLCASHKEGLDGLLKAIGTVPELPRIPRTYLLIAQHLCQVNALHLLPFLIDTMVAQEGTVPPHLFGVALNRCFAENNLEMADIVRKRLISLNIPITRPLYSCIVSGLYKVFRSKEAFDMYRAMRNAGHSPILGLAIKLFGLSHKLGDHEFKRWLIDDTIDPHGSNGSLTKEEILEFKKVIQSRGCLPKKDRQRLEI</sequence>